<feature type="transmembrane region" description="Helical" evidence="19">
    <location>
        <begin position="7"/>
        <end position="23"/>
    </location>
</feature>
<dbReference type="PANTHER" id="PTHR46382:SF1">
    <property type="entry name" value="PHOSPHATIDATE CYTIDYLYLTRANSFERASE"/>
    <property type="match status" value="1"/>
</dbReference>
<evidence type="ECO:0000313" key="21">
    <source>
        <dbReference type="Proteomes" id="UP000184241"/>
    </source>
</evidence>
<feature type="transmembrane region" description="Helical" evidence="19">
    <location>
        <begin position="74"/>
        <end position="94"/>
    </location>
</feature>
<evidence type="ECO:0000256" key="3">
    <source>
        <dbReference type="ARBA" id="ARBA00005119"/>
    </source>
</evidence>
<evidence type="ECO:0000256" key="9">
    <source>
        <dbReference type="ARBA" id="ARBA00022516"/>
    </source>
</evidence>
<dbReference type="PROSITE" id="PS01315">
    <property type="entry name" value="CDS"/>
    <property type="match status" value="1"/>
</dbReference>
<keyword evidence="9" id="KW-0444">Lipid biosynthesis</keyword>
<feature type="transmembrane region" description="Helical" evidence="19">
    <location>
        <begin position="127"/>
        <end position="148"/>
    </location>
</feature>
<evidence type="ECO:0000256" key="16">
    <source>
        <dbReference type="ARBA" id="ARBA00023209"/>
    </source>
</evidence>
<feature type="transmembrane region" description="Helical" evidence="19">
    <location>
        <begin position="169"/>
        <end position="189"/>
    </location>
</feature>
<evidence type="ECO:0000256" key="19">
    <source>
        <dbReference type="SAM" id="Phobius"/>
    </source>
</evidence>
<evidence type="ECO:0000256" key="13">
    <source>
        <dbReference type="ARBA" id="ARBA00022989"/>
    </source>
</evidence>
<keyword evidence="15 19" id="KW-0472">Membrane</keyword>
<keyword evidence="13 19" id="KW-1133">Transmembrane helix</keyword>
<keyword evidence="17" id="KW-1208">Phospholipid metabolism</keyword>
<dbReference type="RefSeq" id="WP_073015978.1">
    <property type="nucleotide sequence ID" value="NZ_FQXU01000003.1"/>
</dbReference>
<evidence type="ECO:0000256" key="11">
    <source>
        <dbReference type="ARBA" id="ARBA00022692"/>
    </source>
</evidence>
<dbReference type="EC" id="2.7.7.41" evidence="6 18"/>
<proteinExistence type="inferred from homology"/>
<feature type="transmembrane region" description="Helical" evidence="19">
    <location>
        <begin position="195"/>
        <end position="219"/>
    </location>
</feature>
<reference evidence="20 21" key="1">
    <citation type="submission" date="2016-11" db="EMBL/GenBank/DDBJ databases">
        <authorList>
            <person name="Jaros S."/>
            <person name="Januszkiewicz K."/>
            <person name="Wedrychowicz H."/>
        </authorList>
    </citation>
    <scope>NUCLEOTIDE SEQUENCE [LARGE SCALE GENOMIC DNA]</scope>
    <source>
        <strain evidence="20 21">DSM 6191</strain>
    </source>
</reference>
<keyword evidence="10 18" id="KW-0808">Transferase</keyword>
<evidence type="ECO:0000256" key="7">
    <source>
        <dbReference type="ARBA" id="ARBA00019373"/>
    </source>
</evidence>
<organism evidence="20 21">
    <name type="scientific">Clostridium intestinale DSM 6191</name>
    <dbReference type="NCBI Taxonomy" id="1121320"/>
    <lineage>
        <taxon>Bacteria</taxon>
        <taxon>Bacillati</taxon>
        <taxon>Bacillota</taxon>
        <taxon>Clostridia</taxon>
        <taxon>Eubacteriales</taxon>
        <taxon>Clostridiaceae</taxon>
        <taxon>Clostridium</taxon>
    </lineage>
</organism>
<evidence type="ECO:0000256" key="4">
    <source>
        <dbReference type="ARBA" id="ARBA00005189"/>
    </source>
</evidence>
<comment type="similarity">
    <text evidence="5 18">Belongs to the CDS family.</text>
</comment>
<dbReference type="GO" id="GO:0005886">
    <property type="term" value="C:plasma membrane"/>
    <property type="evidence" value="ECO:0007669"/>
    <property type="project" value="UniProtKB-SubCell"/>
</dbReference>
<name>A0A1M5TRF5_9CLOT</name>
<comment type="pathway">
    <text evidence="4">Lipid metabolism.</text>
</comment>
<dbReference type="Pfam" id="PF01148">
    <property type="entry name" value="CTP_transf_1"/>
    <property type="match status" value="1"/>
</dbReference>
<keyword evidence="12 18" id="KW-0548">Nucleotidyltransferase</keyword>
<gene>
    <name evidence="20" type="ORF">SAMN02745941_00293</name>
</gene>
<evidence type="ECO:0000256" key="5">
    <source>
        <dbReference type="ARBA" id="ARBA00010185"/>
    </source>
</evidence>
<dbReference type="GO" id="GO:0004605">
    <property type="term" value="F:phosphatidate cytidylyltransferase activity"/>
    <property type="evidence" value="ECO:0007669"/>
    <property type="project" value="UniProtKB-EC"/>
</dbReference>
<evidence type="ECO:0000256" key="18">
    <source>
        <dbReference type="RuleBase" id="RU003938"/>
    </source>
</evidence>
<comment type="pathway">
    <text evidence="3 18">Phospholipid metabolism; CDP-diacylglycerol biosynthesis; CDP-diacylglycerol from sn-glycerol 3-phosphate: step 3/3.</text>
</comment>
<dbReference type="Proteomes" id="UP000184241">
    <property type="component" value="Unassembled WGS sequence"/>
</dbReference>
<dbReference type="PANTHER" id="PTHR46382">
    <property type="entry name" value="PHOSPHATIDATE CYTIDYLYLTRANSFERASE"/>
    <property type="match status" value="1"/>
</dbReference>
<keyword evidence="16" id="KW-0594">Phospholipid biosynthesis</keyword>
<keyword evidence="14" id="KW-0443">Lipid metabolism</keyword>
<evidence type="ECO:0000256" key="2">
    <source>
        <dbReference type="ARBA" id="ARBA00004651"/>
    </source>
</evidence>
<evidence type="ECO:0000256" key="17">
    <source>
        <dbReference type="ARBA" id="ARBA00023264"/>
    </source>
</evidence>
<accession>A0A1M5TRF5</accession>
<dbReference type="AlphaFoldDB" id="A0A1M5TRF5"/>
<sequence length="264" mass="29767">MKSNNRYLGALIIAPCVIFVYLGGDYLKYLILLLSIMGLHEFYKALKSKNYKPINIAGYVLLVAYYMFNNDFLILMYMLILAAFILLCIPVINLEITFIDVALTLLGFMYVCVLFSFIYLVNQSYGGKYLVWLIFIGSWMCDTTAYYAGRYLGKHKLNPKVSPKKTIEGSVGGLLGATIFCGIFGYFISSYVPGIAIYHYFLIGAFCGVFSQFGDLVASSVKRYVGIKDYSNLIPGHGGILDRFDSILFSATVVFYYLTFIIRL</sequence>
<evidence type="ECO:0000256" key="15">
    <source>
        <dbReference type="ARBA" id="ARBA00023136"/>
    </source>
</evidence>
<protein>
    <recommendedName>
        <fullName evidence="7 18">Phosphatidate cytidylyltransferase</fullName>
        <ecNumber evidence="6 18">2.7.7.41</ecNumber>
    </recommendedName>
</protein>
<dbReference type="EMBL" id="FQXU01000003">
    <property type="protein sequence ID" value="SHH53347.1"/>
    <property type="molecule type" value="Genomic_DNA"/>
</dbReference>
<dbReference type="GO" id="GO:0016024">
    <property type="term" value="P:CDP-diacylglycerol biosynthetic process"/>
    <property type="evidence" value="ECO:0007669"/>
    <property type="project" value="UniProtKB-UniPathway"/>
</dbReference>
<evidence type="ECO:0000256" key="10">
    <source>
        <dbReference type="ARBA" id="ARBA00022679"/>
    </source>
</evidence>
<evidence type="ECO:0000256" key="8">
    <source>
        <dbReference type="ARBA" id="ARBA00022475"/>
    </source>
</evidence>
<keyword evidence="11 18" id="KW-0812">Transmembrane</keyword>
<evidence type="ECO:0000256" key="14">
    <source>
        <dbReference type="ARBA" id="ARBA00023098"/>
    </source>
</evidence>
<dbReference type="UniPathway" id="UPA00557">
    <property type="reaction ID" value="UER00614"/>
</dbReference>
<evidence type="ECO:0000256" key="6">
    <source>
        <dbReference type="ARBA" id="ARBA00012487"/>
    </source>
</evidence>
<keyword evidence="8" id="KW-1003">Cell membrane</keyword>
<comment type="catalytic activity">
    <reaction evidence="1 18">
        <text>a 1,2-diacyl-sn-glycero-3-phosphate + CTP + H(+) = a CDP-1,2-diacyl-sn-glycerol + diphosphate</text>
        <dbReference type="Rhea" id="RHEA:16229"/>
        <dbReference type="ChEBI" id="CHEBI:15378"/>
        <dbReference type="ChEBI" id="CHEBI:33019"/>
        <dbReference type="ChEBI" id="CHEBI:37563"/>
        <dbReference type="ChEBI" id="CHEBI:58332"/>
        <dbReference type="ChEBI" id="CHEBI:58608"/>
        <dbReference type="EC" id="2.7.7.41"/>
    </reaction>
</comment>
<comment type="subcellular location">
    <subcellularLocation>
        <location evidence="2">Cell membrane</location>
        <topology evidence="2">Multi-pass membrane protein</topology>
    </subcellularLocation>
</comment>
<evidence type="ECO:0000313" key="20">
    <source>
        <dbReference type="EMBL" id="SHH53347.1"/>
    </source>
</evidence>
<feature type="transmembrane region" description="Helical" evidence="19">
    <location>
        <begin position="101"/>
        <end position="121"/>
    </location>
</feature>
<dbReference type="InterPro" id="IPR000374">
    <property type="entry name" value="PC_trans"/>
</dbReference>
<feature type="transmembrane region" description="Helical" evidence="19">
    <location>
        <begin position="240"/>
        <end position="262"/>
    </location>
</feature>
<evidence type="ECO:0000256" key="12">
    <source>
        <dbReference type="ARBA" id="ARBA00022695"/>
    </source>
</evidence>
<evidence type="ECO:0000256" key="1">
    <source>
        <dbReference type="ARBA" id="ARBA00001698"/>
    </source>
</evidence>